<dbReference type="GO" id="GO:0005737">
    <property type="term" value="C:cytoplasm"/>
    <property type="evidence" value="ECO:0007669"/>
    <property type="project" value="TreeGrafter"/>
</dbReference>
<dbReference type="InterPro" id="IPR015590">
    <property type="entry name" value="Aldehyde_DH_dom"/>
</dbReference>
<keyword evidence="2" id="KW-0560">Oxidoreductase</keyword>
<dbReference type="InterPro" id="IPR016163">
    <property type="entry name" value="Ald_DH_C"/>
</dbReference>
<proteinExistence type="inferred from homology"/>
<keyword evidence="5" id="KW-1185">Reference proteome</keyword>
<dbReference type="InterPro" id="IPR016161">
    <property type="entry name" value="Ald_DH/histidinol_DH"/>
</dbReference>
<dbReference type="PANTHER" id="PTHR43570:SF30">
    <property type="entry name" value="ALDEHYDE DEHYDROGENASE"/>
    <property type="match status" value="1"/>
</dbReference>
<name>A0A835IHM0_9MAGN</name>
<dbReference type="InterPro" id="IPR012394">
    <property type="entry name" value="Aldehyde_DH_NAD(P)"/>
</dbReference>
<dbReference type="EMBL" id="JADFTS010000003">
    <property type="protein sequence ID" value="KAF9617956.1"/>
    <property type="molecule type" value="Genomic_DNA"/>
</dbReference>
<dbReference type="SUPFAM" id="SSF53720">
    <property type="entry name" value="ALDH-like"/>
    <property type="match status" value="1"/>
</dbReference>
<dbReference type="PANTHER" id="PTHR43570">
    <property type="entry name" value="ALDEHYDE DEHYDROGENASE"/>
    <property type="match status" value="1"/>
</dbReference>
<dbReference type="Gene3D" id="3.40.605.10">
    <property type="entry name" value="Aldehyde Dehydrogenase, Chain A, domain 1"/>
    <property type="match status" value="1"/>
</dbReference>
<dbReference type="Pfam" id="PF00171">
    <property type="entry name" value="Aldedh"/>
    <property type="match status" value="1"/>
</dbReference>
<feature type="domain" description="Aldehyde dehydrogenase" evidence="3">
    <location>
        <begin position="82"/>
        <end position="385"/>
    </location>
</feature>
<dbReference type="InterPro" id="IPR016162">
    <property type="entry name" value="Ald_DH_N"/>
</dbReference>
<dbReference type="FunFam" id="3.40.309.10:FF:000003">
    <property type="entry name" value="Aldehyde dehydrogenase"/>
    <property type="match status" value="1"/>
</dbReference>
<comment type="caution">
    <text evidence="4">The sequence shown here is derived from an EMBL/GenBank/DDBJ whole genome shotgun (WGS) entry which is preliminary data.</text>
</comment>
<evidence type="ECO:0000256" key="1">
    <source>
        <dbReference type="ARBA" id="ARBA00009986"/>
    </source>
</evidence>
<evidence type="ECO:0000313" key="5">
    <source>
        <dbReference type="Proteomes" id="UP000631114"/>
    </source>
</evidence>
<evidence type="ECO:0000313" key="4">
    <source>
        <dbReference type="EMBL" id="KAF9617956.1"/>
    </source>
</evidence>
<organism evidence="4 5">
    <name type="scientific">Coptis chinensis</name>
    <dbReference type="NCBI Taxonomy" id="261450"/>
    <lineage>
        <taxon>Eukaryota</taxon>
        <taxon>Viridiplantae</taxon>
        <taxon>Streptophyta</taxon>
        <taxon>Embryophyta</taxon>
        <taxon>Tracheophyta</taxon>
        <taxon>Spermatophyta</taxon>
        <taxon>Magnoliopsida</taxon>
        <taxon>Ranunculales</taxon>
        <taxon>Ranunculaceae</taxon>
        <taxon>Coptidoideae</taxon>
        <taxon>Coptis</taxon>
    </lineage>
</organism>
<dbReference type="GO" id="GO:0004029">
    <property type="term" value="F:aldehyde dehydrogenase (NAD+) activity"/>
    <property type="evidence" value="ECO:0007669"/>
    <property type="project" value="TreeGrafter"/>
</dbReference>
<evidence type="ECO:0000259" key="3">
    <source>
        <dbReference type="Pfam" id="PF00171"/>
    </source>
</evidence>
<reference evidence="4 5" key="1">
    <citation type="submission" date="2020-10" db="EMBL/GenBank/DDBJ databases">
        <title>The Coptis chinensis genome and diversification of protoberbering-type alkaloids.</title>
        <authorList>
            <person name="Wang B."/>
            <person name="Shu S."/>
            <person name="Song C."/>
            <person name="Liu Y."/>
        </authorList>
    </citation>
    <scope>NUCLEOTIDE SEQUENCE [LARGE SCALE GENOMIC DNA]</scope>
    <source>
        <strain evidence="4">HL-2020</strain>
        <tissue evidence="4">Leaf</tissue>
    </source>
</reference>
<dbReference type="Gene3D" id="3.40.309.10">
    <property type="entry name" value="Aldehyde Dehydrogenase, Chain A, domain 2"/>
    <property type="match status" value="1"/>
</dbReference>
<evidence type="ECO:0000256" key="2">
    <source>
        <dbReference type="ARBA" id="ARBA00023002"/>
    </source>
</evidence>
<sequence>MFSFEEYLIRFNFRQRLFLPQQNWCRSPLVSSSFFPVGISPLVSAMVFSKIQYDLSDVHLHYFNMLASLLIICTTKKGLSLEPLIGAIAAGNAAVLKPSELAPACSSLLANLIPLYLDKNAIKVVEGGVTIAGQLLEKKWDKIFFTGSPRVGRAVMTAAAKHLTPVTLELGGKCPAVIDSLVNSMDIKVAIKRLLGGKYGSCCGQACIGIDYLLVDEKFAPVLVDSMKVGIKKLFGENPREINSLSRIINKQHFLRLKNFLNDEEVKASVVYGGSFDEENLFIEPTILLDPPLKSDIMTEEIFGPLLPIITLKNIGDSIDFINSRPKPLALYVFTNNAALKTRMISETSSGCLYLIDTIPFGGVGQSGFGRYHGKFSFDTFSHEKPVIRRGFFPDLWFGYPPWTAHRLDLIRAALNFDYLRFLLLVLGWNRT</sequence>
<dbReference type="AlphaFoldDB" id="A0A835IHM0"/>
<comment type="similarity">
    <text evidence="1">Belongs to the aldehyde dehydrogenase family.</text>
</comment>
<dbReference type="Proteomes" id="UP000631114">
    <property type="component" value="Unassembled WGS sequence"/>
</dbReference>
<dbReference type="OrthoDB" id="440325at2759"/>
<dbReference type="GO" id="GO:0006081">
    <property type="term" value="P:aldehyde metabolic process"/>
    <property type="evidence" value="ECO:0007669"/>
    <property type="project" value="InterPro"/>
</dbReference>
<protein>
    <recommendedName>
        <fullName evidence="3">Aldehyde dehydrogenase domain-containing protein</fullName>
    </recommendedName>
</protein>
<accession>A0A835IHM0</accession>
<gene>
    <name evidence="4" type="ORF">IFM89_039249</name>
</gene>